<name>A0A1S4CXX2_TOBAC</name>
<dbReference type="InterPro" id="IPR002347">
    <property type="entry name" value="SDR_fam"/>
</dbReference>
<dbReference type="PROSITE" id="PS00061">
    <property type="entry name" value="ADH_SHORT"/>
    <property type="match status" value="1"/>
</dbReference>
<accession>A0A1S4CXX2</accession>
<evidence type="ECO:0000256" key="5">
    <source>
        <dbReference type="ARBA" id="ARBA00022832"/>
    </source>
</evidence>
<dbReference type="GO" id="GO:0030497">
    <property type="term" value="P:fatty acid elongation"/>
    <property type="evidence" value="ECO:0000318"/>
    <property type="project" value="GO_Central"/>
</dbReference>
<dbReference type="KEGG" id="nta:107823793"/>
<dbReference type="InterPro" id="IPR036291">
    <property type="entry name" value="NAD(P)-bd_dom_sf"/>
</dbReference>
<dbReference type="EC" id="1.1.1.100" evidence="3"/>
<dbReference type="RefSeq" id="XP_016505988.1">
    <property type="nucleotide sequence ID" value="XM_016650502.1"/>
</dbReference>
<keyword evidence="6" id="KW-0275">Fatty acid biosynthesis</keyword>
<proteinExistence type="inferred from homology"/>
<feature type="non-terminal residue" evidence="8">
    <location>
        <position position="1"/>
    </location>
</feature>
<dbReference type="STRING" id="4097.A0A1S4CXX2"/>
<evidence type="ECO:0000256" key="2">
    <source>
        <dbReference type="ARBA" id="ARBA00006484"/>
    </source>
</evidence>
<evidence type="ECO:0000256" key="3">
    <source>
        <dbReference type="ARBA" id="ARBA00012948"/>
    </source>
</evidence>
<keyword evidence="5" id="KW-0276">Fatty acid metabolism</keyword>
<dbReference type="GO" id="GO:0004316">
    <property type="term" value="F:3-oxoacyl-[acyl-carrier-protein] reductase (NADPH) activity"/>
    <property type="evidence" value="ECO:0007669"/>
    <property type="project" value="UniProtKB-EC"/>
</dbReference>
<reference evidence="8" key="1">
    <citation type="submission" date="2025-08" db="UniProtKB">
        <authorList>
            <consortium name="RefSeq"/>
        </authorList>
    </citation>
    <scope>IDENTIFICATION</scope>
</reference>
<dbReference type="PRINTS" id="PR00080">
    <property type="entry name" value="SDRFAMILY"/>
</dbReference>
<keyword evidence="6" id="KW-0443">Lipid metabolism</keyword>
<protein>
    <recommendedName>
        <fullName evidence="3">3-oxoacyl-[acyl-carrier-protein] reductase</fullName>
        <ecNumber evidence="3">1.1.1.100</ecNumber>
    </recommendedName>
</protein>
<comment type="catalytic activity">
    <reaction evidence="7">
        <text>a (3R)-hydroxyacyl-[ACP] + NADP(+) = a 3-oxoacyl-[ACP] + NADPH + H(+)</text>
        <dbReference type="Rhea" id="RHEA:17397"/>
        <dbReference type="Rhea" id="RHEA-COMP:9916"/>
        <dbReference type="Rhea" id="RHEA-COMP:9945"/>
        <dbReference type="ChEBI" id="CHEBI:15378"/>
        <dbReference type="ChEBI" id="CHEBI:57783"/>
        <dbReference type="ChEBI" id="CHEBI:58349"/>
        <dbReference type="ChEBI" id="CHEBI:78776"/>
        <dbReference type="ChEBI" id="CHEBI:78827"/>
        <dbReference type="EC" id="1.1.1.100"/>
    </reaction>
</comment>
<dbReference type="OMA" id="GVDTRMM"/>
<evidence type="ECO:0000256" key="6">
    <source>
        <dbReference type="ARBA" id="ARBA00023160"/>
    </source>
</evidence>
<sequence>EWSYESSAKPFIFFKIRSSTNIIHLIVNTEQGKIINIASVVGLVGNFGQANYSAAKAGVIGLTKTVAKEYASRNINVNAVAPGFIASDMTAKLGDDIEKKILGQVPLGRYGQPEEVAGVVEFLAINPAANYITGQVLTIDGGMVM</sequence>
<dbReference type="Pfam" id="PF13561">
    <property type="entry name" value="adh_short_C2"/>
    <property type="match status" value="1"/>
</dbReference>
<comment type="pathway">
    <text evidence="1">Lipid metabolism; fatty acid biosynthesis.</text>
</comment>
<dbReference type="SMR" id="A0A1S4CXX2"/>
<dbReference type="PaxDb" id="4097-A0A1S4CXX2"/>
<evidence type="ECO:0000313" key="8">
    <source>
        <dbReference type="RefSeq" id="XP_016505988.1"/>
    </source>
</evidence>
<dbReference type="InterPro" id="IPR020904">
    <property type="entry name" value="Sc_DH/Rdtase_CS"/>
</dbReference>
<gene>
    <name evidence="8" type="primary">LOC107823793</name>
</gene>
<dbReference type="GO" id="GO:0016616">
    <property type="term" value="F:oxidoreductase activity, acting on the CH-OH group of donors, NAD or NADP as acceptor"/>
    <property type="evidence" value="ECO:0000318"/>
    <property type="project" value="GO_Central"/>
</dbReference>
<dbReference type="OrthoDB" id="1393670at2759"/>
<dbReference type="InterPro" id="IPR050259">
    <property type="entry name" value="SDR"/>
</dbReference>
<dbReference type="AlphaFoldDB" id="A0A1S4CXX2"/>
<dbReference type="Gene3D" id="3.40.50.720">
    <property type="entry name" value="NAD(P)-binding Rossmann-like Domain"/>
    <property type="match status" value="1"/>
</dbReference>
<organism evidence="8">
    <name type="scientific">Nicotiana tabacum</name>
    <name type="common">Common tobacco</name>
    <dbReference type="NCBI Taxonomy" id="4097"/>
    <lineage>
        <taxon>Eukaryota</taxon>
        <taxon>Viridiplantae</taxon>
        <taxon>Streptophyta</taxon>
        <taxon>Embryophyta</taxon>
        <taxon>Tracheophyta</taxon>
        <taxon>Spermatophyta</taxon>
        <taxon>Magnoliopsida</taxon>
        <taxon>eudicotyledons</taxon>
        <taxon>Gunneridae</taxon>
        <taxon>Pentapetalae</taxon>
        <taxon>asterids</taxon>
        <taxon>lamiids</taxon>
        <taxon>Solanales</taxon>
        <taxon>Solanaceae</taxon>
        <taxon>Nicotianoideae</taxon>
        <taxon>Nicotianeae</taxon>
        <taxon>Nicotiana</taxon>
    </lineage>
</organism>
<evidence type="ECO:0000256" key="4">
    <source>
        <dbReference type="ARBA" id="ARBA00022516"/>
    </source>
</evidence>
<dbReference type="PRINTS" id="PR00081">
    <property type="entry name" value="GDHRDH"/>
</dbReference>
<dbReference type="PANTHER" id="PTHR42879">
    <property type="entry name" value="3-OXOACYL-(ACYL-CARRIER-PROTEIN) REDUCTASE"/>
    <property type="match status" value="1"/>
</dbReference>
<comment type="similarity">
    <text evidence="2">Belongs to the short-chain dehydrogenases/reductases (SDR) family.</text>
</comment>
<evidence type="ECO:0000256" key="1">
    <source>
        <dbReference type="ARBA" id="ARBA00005194"/>
    </source>
</evidence>
<keyword evidence="4" id="KW-0444">Lipid biosynthesis</keyword>
<dbReference type="PANTHER" id="PTHR42879:SF2">
    <property type="entry name" value="3-OXOACYL-[ACYL-CARRIER-PROTEIN] REDUCTASE FABG"/>
    <property type="match status" value="1"/>
</dbReference>
<dbReference type="SUPFAM" id="SSF51735">
    <property type="entry name" value="NAD(P)-binding Rossmann-fold domains"/>
    <property type="match status" value="1"/>
</dbReference>
<evidence type="ECO:0000256" key="7">
    <source>
        <dbReference type="ARBA" id="ARBA00048508"/>
    </source>
</evidence>